<feature type="domain" description="Glycosyltransferase 2-like" evidence="2">
    <location>
        <begin position="7"/>
        <end position="96"/>
    </location>
</feature>
<protein>
    <submittedName>
        <fullName evidence="3">Glycosyl transferase</fullName>
    </submittedName>
</protein>
<dbReference type="RefSeq" id="WP_108736985.1">
    <property type="nucleotide sequence ID" value="NZ_CP020919.1"/>
</dbReference>
<evidence type="ECO:0000259" key="2">
    <source>
        <dbReference type="Pfam" id="PF00535"/>
    </source>
</evidence>
<keyword evidence="1" id="KW-0812">Transmembrane</keyword>
<dbReference type="Gene3D" id="3.90.550.10">
    <property type="entry name" value="Spore Coat Polysaccharide Biosynthesis Protein SpsA, Chain A"/>
    <property type="match status" value="1"/>
</dbReference>
<dbReference type="OrthoDB" id="1143197at2"/>
<gene>
    <name evidence="3" type="ORF">FK004_09120</name>
</gene>
<dbReference type="AlphaFoldDB" id="A0A2S1LNW1"/>
<dbReference type="InterPro" id="IPR050834">
    <property type="entry name" value="Glycosyltransf_2"/>
</dbReference>
<dbReference type="Pfam" id="PF00535">
    <property type="entry name" value="Glycos_transf_2"/>
    <property type="match status" value="1"/>
</dbReference>
<keyword evidence="1" id="KW-1133">Transmembrane helix</keyword>
<evidence type="ECO:0000313" key="4">
    <source>
        <dbReference type="Proteomes" id="UP000244677"/>
    </source>
</evidence>
<name>A0A2S1LNW1_9FLAO</name>
<dbReference type="InterPro" id="IPR001173">
    <property type="entry name" value="Glyco_trans_2-like"/>
</dbReference>
<reference evidence="3 4" key="1">
    <citation type="submission" date="2017-04" db="EMBL/GenBank/DDBJ databases">
        <title>Complete genome sequence of Flavobacterium kingsejong AJ004.</title>
        <authorList>
            <person name="Lee P.C."/>
        </authorList>
    </citation>
    <scope>NUCLEOTIDE SEQUENCE [LARGE SCALE GENOMIC DNA]</scope>
    <source>
        <strain evidence="3 4">AJ004</strain>
    </source>
</reference>
<dbReference type="InterPro" id="IPR029044">
    <property type="entry name" value="Nucleotide-diphossugar_trans"/>
</dbReference>
<organism evidence="3 4">
    <name type="scientific">Flavobacterium kingsejongi</name>
    <dbReference type="NCBI Taxonomy" id="1678728"/>
    <lineage>
        <taxon>Bacteria</taxon>
        <taxon>Pseudomonadati</taxon>
        <taxon>Bacteroidota</taxon>
        <taxon>Flavobacteriia</taxon>
        <taxon>Flavobacteriales</taxon>
        <taxon>Flavobacteriaceae</taxon>
        <taxon>Flavobacterium</taxon>
    </lineage>
</organism>
<dbReference type="PANTHER" id="PTHR43685:SF3">
    <property type="entry name" value="SLR2126 PROTEIN"/>
    <property type="match status" value="1"/>
</dbReference>
<keyword evidence="1" id="KW-0472">Membrane</keyword>
<dbReference type="KEGG" id="fki:FK004_09120"/>
<accession>A0A2S1LNW1</accession>
<proteinExistence type="predicted"/>
<sequence>MTDIKFSLLLTTKNRKEDLLFTLHKIGHLLDRPDVEYIICDDGSTDGTSERLTEDFPGLQLFRHEKSKGLIYSRNRLMERAAGEFAISLDDDLHFLTVNPLEEIDTFFNIHPECAVVSFRIYWNTSAPETIMSNHKTERVKSFAGGAHAWRMSAWKTIPDYPDWFVFYGEEDFAAYQLFKKQKQIYYLPSVPVHHRVDLKERKNKKDYRLRLRRSLRSGWYLYFMFYPWLLIPRRLAYSLWIQLRKRTLKGDGKATVAIFQAMGDVILNIPRLLRNSNRMTRQEFEEFSTLAETKLYWTPEDEK</sequence>
<evidence type="ECO:0000256" key="1">
    <source>
        <dbReference type="SAM" id="Phobius"/>
    </source>
</evidence>
<dbReference type="Proteomes" id="UP000244677">
    <property type="component" value="Chromosome"/>
</dbReference>
<dbReference type="CDD" id="cd00761">
    <property type="entry name" value="Glyco_tranf_GTA_type"/>
    <property type="match status" value="1"/>
</dbReference>
<dbReference type="GO" id="GO:0016740">
    <property type="term" value="F:transferase activity"/>
    <property type="evidence" value="ECO:0007669"/>
    <property type="project" value="UniProtKB-KW"/>
</dbReference>
<evidence type="ECO:0000313" key="3">
    <source>
        <dbReference type="EMBL" id="AWG25388.1"/>
    </source>
</evidence>
<feature type="transmembrane region" description="Helical" evidence="1">
    <location>
        <begin position="220"/>
        <end position="243"/>
    </location>
</feature>
<dbReference type="SUPFAM" id="SSF53448">
    <property type="entry name" value="Nucleotide-diphospho-sugar transferases"/>
    <property type="match status" value="1"/>
</dbReference>
<keyword evidence="3" id="KW-0808">Transferase</keyword>
<dbReference type="PANTHER" id="PTHR43685">
    <property type="entry name" value="GLYCOSYLTRANSFERASE"/>
    <property type="match status" value="1"/>
</dbReference>
<keyword evidence="4" id="KW-1185">Reference proteome</keyword>
<dbReference type="EMBL" id="CP020919">
    <property type="protein sequence ID" value="AWG25388.1"/>
    <property type="molecule type" value="Genomic_DNA"/>
</dbReference>